<dbReference type="GO" id="GO:0016301">
    <property type="term" value="F:kinase activity"/>
    <property type="evidence" value="ECO:0007669"/>
    <property type="project" value="UniProtKB-KW"/>
</dbReference>
<proteinExistence type="predicted"/>
<feature type="signal peptide" evidence="3">
    <location>
        <begin position="1"/>
        <end position="25"/>
    </location>
</feature>
<dbReference type="PaxDb" id="3880-AES59894"/>
<evidence type="ECO:0000313" key="5">
    <source>
        <dbReference type="EMBL" id="AES59894.1"/>
    </source>
</evidence>
<name>G7I974_MEDTR</name>
<sequence>MSFFATLNLVVVVLLLILPYNNVHGDEQQESCSKRCGVHNISHPFRLKDSPENCGDNRYILSCEDNDQLILYYGSFGKYYVQSINYNNFTIRLLDFNNLGHSNYSLQPHPLGLYNFTSTTINPRVLPYTVFDDYNIDLFNSMLYVTCPKHVQYSSGIYFDAACMNISNSYEQQKGNYIVFGDRSLLEFGLGDGCRIELMFLTSWPFEHGGNNIFCTDIRRMMFYGFELSWLNSLCKHGWYSEILDYNNQRRGCARLGPTKAKYKQPCCTGPPNI</sequence>
<protein>
    <submittedName>
        <fullName evidence="5">Wall-associated receptor kinase galacturonan-binding protein</fullName>
    </submittedName>
</protein>
<keyword evidence="5" id="KW-0418">Kinase</keyword>
<keyword evidence="2 3" id="KW-0732">Signal</keyword>
<reference evidence="6" key="3">
    <citation type="submission" date="2015-04" db="UniProtKB">
        <authorList>
            <consortium name="EnsemblPlants"/>
        </authorList>
    </citation>
    <scope>IDENTIFICATION</scope>
    <source>
        <strain evidence="6">cv. Jemalong A17</strain>
    </source>
</reference>
<dbReference type="AlphaFoldDB" id="G7I974"/>
<dbReference type="Proteomes" id="UP000002051">
    <property type="component" value="Unassembled WGS sequence"/>
</dbReference>
<reference evidence="5 7" key="2">
    <citation type="journal article" date="2014" name="BMC Genomics">
        <title>An improved genome release (version Mt4.0) for the model legume Medicago truncatula.</title>
        <authorList>
            <person name="Tang H."/>
            <person name="Krishnakumar V."/>
            <person name="Bidwell S."/>
            <person name="Rosen B."/>
            <person name="Chan A."/>
            <person name="Zhou S."/>
            <person name="Gentzbittel L."/>
            <person name="Childs K.L."/>
            <person name="Yandell M."/>
            <person name="Gundlach H."/>
            <person name="Mayer K.F."/>
            <person name="Schwartz D.C."/>
            <person name="Town C.D."/>
        </authorList>
    </citation>
    <scope>GENOME REANNOTATION</scope>
    <source>
        <strain evidence="6 7">cv. Jemalong A17</strain>
    </source>
</reference>
<keyword evidence="5" id="KW-0675">Receptor</keyword>
<comment type="subcellular location">
    <subcellularLocation>
        <location evidence="1">Membrane</location>
        <topology evidence="1">Single-pass membrane protein</topology>
    </subcellularLocation>
</comment>
<dbReference type="GO" id="GO:0016020">
    <property type="term" value="C:membrane"/>
    <property type="evidence" value="ECO:0007669"/>
    <property type="project" value="UniProtKB-SubCell"/>
</dbReference>
<dbReference type="InterPro" id="IPR025287">
    <property type="entry name" value="WAK_GUB"/>
</dbReference>
<organism evidence="5 7">
    <name type="scientific">Medicago truncatula</name>
    <name type="common">Barrel medic</name>
    <name type="synonym">Medicago tribuloides</name>
    <dbReference type="NCBI Taxonomy" id="3880"/>
    <lineage>
        <taxon>Eukaryota</taxon>
        <taxon>Viridiplantae</taxon>
        <taxon>Streptophyta</taxon>
        <taxon>Embryophyta</taxon>
        <taxon>Tracheophyta</taxon>
        <taxon>Spermatophyta</taxon>
        <taxon>Magnoliopsida</taxon>
        <taxon>eudicotyledons</taxon>
        <taxon>Gunneridae</taxon>
        <taxon>Pentapetalae</taxon>
        <taxon>rosids</taxon>
        <taxon>fabids</taxon>
        <taxon>Fabales</taxon>
        <taxon>Fabaceae</taxon>
        <taxon>Papilionoideae</taxon>
        <taxon>50 kb inversion clade</taxon>
        <taxon>NPAAA clade</taxon>
        <taxon>Hologalegina</taxon>
        <taxon>IRL clade</taxon>
        <taxon>Trifolieae</taxon>
        <taxon>Medicago</taxon>
    </lineage>
</organism>
<evidence type="ECO:0000259" key="4">
    <source>
        <dbReference type="Pfam" id="PF13947"/>
    </source>
</evidence>
<dbReference type="OMA" id="ELESMEW"/>
<evidence type="ECO:0000256" key="3">
    <source>
        <dbReference type="SAM" id="SignalP"/>
    </source>
</evidence>
<gene>
    <name evidence="5" type="ordered locus">MTR_1g031490</name>
</gene>
<accession>G7I974</accession>
<reference evidence="5 7" key="1">
    <citation type="journal article" date="2011" name="Nature">
        <title>The Medicago genome provides insight into the evolution of rhizobial symbioses.</title>
        <authorList>
            <person name="Young N.D."/>
            <person name="Debelle F."/>
            <person name="Oldroyd G.E."/>
            <person name="Geurts R."/>
            <person name="Cannon S.B."/>
            <person name="Udvardi M.K."/>
            <person name="Benedito V.A."/>
            <person name="Mayer K.F."/>
            <person name="Gouzy J."/>
            <person name="Schoof H."/>
            <person name="Van de Peer Y."/>
            <person name="Proost S."/>
            <person name="Cook D.R."/>
            <person name="Meyers B.C."/>
            <person name="Spannagl M."/>
            <person name="Cheung F."/>
            <person name="De Mita S."/>
            <person name="Krishnakumar V."/>
            <person name="Gundlach H."/>
            <person name="Zhou S."/>
            <person name="Mudge J."/>
            <person name="Bharti A.K."/>
            <person name="Murray J.D."/>
            <person name="Naoumkina M.A."/>
            <person name="Rosen B."/>
            <person name="Silverstein K.A."/>
            <person name="Tang H."/>
            <person name="Rombauts S."/>
            <person name="Zhao P.X."/>
            <person name="Zhou P."/>
            <person name="Barbe V."/>
            <person name="Bardou P."/>
            <person name="Bechner M."/>
            <person name="Bellec A."/>
            <person name="Berger A."/>
            <person name="Berges H."/>
            <person name="Bidwell S."/>
            <person name="Bisseling T."/>
            <person name="Choisne N."/>
            <person name="Couloux A."/>
            <person name="Denny R."/>
            <person name="Deshpande S."/>
            <person name="Dai X."/>
            <person name="Doyle J.J."/>
            <person name="Dudez A.M."/>
            <person name="Farmer A.D."/>
            <person name="Fouteau S."/>
            <person name="Franken C."/>
            <person name="Gibelin C."/>
            <person name="Gish J."/>
            <person name="Goldstein S."/>
            <person name="Gonzalez A.J."/>
            <person name="Green P.J."/>
            <person name="Hallab A."/>
            <person name="Hartog M."/>
            <person name="Hua A."/>
            <person name="Humphray S.J."/>
            <person name="Jeong D.H."/>
            <person name="Jing Y."/>
            <person name="Jocker A."/>
            <person name="Kenton S.M."/>
            <person name="Kim D.J."/>
            <person name="Klee K."/>
            <person name="Lai H."/>
            <person name="Lang C."/>
            <person name="Lin S."/>
            <person name="Macmil S.L."/>
            <person name="Magdelenat G."/>
            <person name="Matthews L."/>
            <person name="McCorrison J."/>
            <person name="Monaghan E.L."/>
            <person name="Mun J.H."/>
            <person name="Najar F.Z."/>
            <person name="Nicholson C."/>
            <person name="Noirot C."/>
            <person name="O'Bleness M."/>
            <person name="Paule C.R."/>
            <person name="Poulain J."/>
            <person name="Prion F."/>
            <person name="Qin B."/>
            <person name="Qu C."/>
            <person name="Retzel E.F."/>
            <person name="Riddle C."/>
            <person name="Sallet E."/>
            <person name="Samain S."/>
            <person name="Samson N."/>
            <person name="Sanders I."/>
            <person name="Saurat O."/>
            <person name="Scarpelli C."/>
            <person name="Schiex T."/>
            <person name="Segurens B."/>
            <person name="Severin A.J."/>
            <person name="Sherrier D.J."/>
            <person name="Shi R."/>
            <person name="Sims S."/>
            <person name="Singer S.R."/>
            <person name="Sinharoy S."/>
            <person name="Sterck L."/>
            <person name="Viollet A."/>
            <person name="Wang B.B."/>
            <person name="Wang K."/>
            <person name="Wang M."/>
            <person name="Wang X."/>
            <person name="Warfsmann J."/>
            <person name="Weissenbach J."/>
            <person name="White D.D."/>
            <person name="White J.D."/>
            <person name="Wiley G.B."/>
            <person name="Wincker P."/>
            <person name="Xing Y."/>
            <person name="Yang L."/>
            <person name="Yao Z."/>
            <person name="Ying F."/>
            <person name="Zhai J."/>
            <person name="Zhou L."/>
            <person name="Zuber A."/>
            <person name="Denarie J."/>
            <person name="Dixon R.A."/>
            <person name="May G.D."/>
            <person name="Schwartz D.C."/>
            <person name="Rogers J."/>
            <person name="Quetier F."/>
            <person name="Town C.D."/>
            <person name="Roe B.A."/>
        </authorList>
    </citation>
    <scope>NUCLEOTIDE SEQUENCE [LARGE SCALE GENOMIC DNA]</scope>
    <source>
        <strain evidence="5">A17</strain>
        <strain evidence="6 7">cv. Jemalong A17</strain>
    </source>
</reference>
<dbReference type="Pfam" id="PF13947">
    <property type="entry name" value="GUB_WAK_bind"/>
    <property type="match status" value="1"/>
</dbReference>
<feature type="chain" id="PRO_5014572039" evidence="3">
    <location>
        <begin position="26"/>
        <end position="274"/>
    </location>
</feature>
<evidence type="ECO:0000313" key="7">
    <source>
        <dbReference type="Proteomes" id="UP000002051"/>
    </source>
</evidence>
<evidence type="ECO:0000313" key="6">
    <source>
        <dbReference type="EnsemblPlants" id="AES59894"/>
    </source>
</evidence>
<feature type="domain" description="Wall-associated receptor kinase galacturonan-binding" evidence="4">
    <location>
        <begin position="32"/>
        <end position="95"/>
    </location>
</feature>
<dbReference type="EMBL" id="CM001217">
    <property type="protein sequence ID" value="AES59894.1"/>
    <property type="molecule type" value="Genomic_DNA"/>
</dbReference>
<evidence type="ECO:0000256" key="2">
    <source>
        <dbReference type="ARBA" id="ARBA00022729"/>
    </source>
</evidence>
<evidence type="ECO:0000256" key="1">
    <source>
        <dbReference type="ARBA" id="ARBA00004167"/>
    </source>
</evidence>
<keyword evidence="7" id="KW-1185">Reference proteome</keyword>
<dbReference type="GO" id="GO:0030247">
    <property type="term" value="F:polysaccharide binding"/>
    <property type="evidence" value="ECO:0007669"/>
    <property type="project" value="InterPro"/>
</dbReference>
<dbReference type="PANTHER" id="PTHR33138:SF30">
    <property type="entry name" value="LEAF RUST 10 DISEASE-RESISTANCE LOCUS RECEPTOR-LIKE PROTEIN KINASE-LIKE 2.7"/>
    <property type="match status" value="1"/>
</dbReference>
<dbReference type="EnsemblPlants" id="AES59894">
    <property type="protein sequence ID" value="AES59894"/>
    <property type="gene ID" value="MTR_1g031490"/>
</dbReference>
<dbReference type="HOGENOM" id="CLU_000288_115_2_1"/>
<dbReference type="PANTHER" id="PTHR33138">
    <property type="entry name" value="OS01G0690200 PROTEIN"/>
    <property type="match status" value="1"/>
</dbReference>
<keyword evidence="5" id="KW-0808">Transferase</keyword>